<name>A0ABT1XBG2_9PROT</name>
<dbReference type="EMBL" id="JANJOU010000021">
    <property type="protein sequence ID" value="MCR0984467.1"/>
    <property type="molecule type" value="Genomic_DNA"/>
</dbReference>
<evidence type="ECO:0000313" key="6">
    <source>
        <dbReference type="EMBL" id="MCR0984467.1"/>
    </source>
</evidence>
<dbReference type="PRINTS" id="PR01775">
    <property type="entry name" value="GLFROXRDTASE"/>
</dbReference>
<sequence>MTDAAHPVRPTGPGTPEGPALPAAAPAAPPPPSSIDRGGVEDGAVAFENWKGEADKPAPPPPAPMPPGKRVGFAVMGLGRLSLEEILPAFAECKAARPVALVSGSPEKARVVAAQYGIAPESVYGYDEVHRLSENPEVQAVYVVTPNGLHRDNVLAVAKAGKHVLCEKPMANTSAEAREMVEACRKAGVRLMIAYRCQYEPFNRETVRLVRSGELGRPRVLEATNTQVQGPADQWRLKAPLAGGGALPDIGLYCLNGVRAVLGEEPVEVFARIVNPEGDARYADIDETTVFMLRFPSGAIANCATSYGAHESKDLRVRLERGWIDLENAFAYRGQRMRIARRKGESESVEELRLGAKNQFALEIDHFAECILEGREPRTPGEEGVQDHLLMEALYRSAREGVPVAIPPVEGTDAFRGPELG</sequence>
<evidence type="ECO:0000256" key="3">
    <source>
        <dbReference type="SAM" id="MobiDB-lite"/>
    </source>
</evidence>
<dbReference type="Gene3D" id="3.30.360.10">
    <property type="entry name" value="Dihydrodipicolinate Reductase, domain 2"/>
    <property type="match status" value="1"/>
</dbReference>
<dbReference type="PANTHER" id="PTHR22604:SF105">
    <property type="entry name" value="TRANS-1,2-DIHYDROBENZENE-1,2-DIOL DEHYDROGENASE"/>
    <property type="match status" value="1"/>
</dbReference>
<evidence type="ECO:0000256" key="2">
    <source>
        <dbReference type="ARBA" id="ARBA00023002"/>
    </source>
</evidence>
<dbReference type="InterPro" id="IPR050984">
    <property type="entry name" value="Gfo/Idh/MocA_domain"/>
</dbReference>
<evidence type="ECO:0000313" key="7">
    <source>
        <dbReference type="Proteomes" id="UP001524642"/>
    </source>
</evidence>
<feature type="region of interest" description="Disordered" evidence="3">
    <location>
        <begin position="1"/>
        <end position="43"/>
    </location>
</feature>
<evidence type="ECO:0000259" key="5">
    <source>
        <dbReference type="Pfam" id="PF22725"/>
    </source>
</evidence>
<evidence type="ECO:0000259" key="4">
    <source>
        <dbReference type="Pfam" id="PF01408"/>
    </source>
</evidence>
<feature type="domain" description="Gfo/Idh/MocA-like oxidoreductase N-terminal" evidence="4">
    <location>
        <begin position="72"/>
        <end position="195"/>
    </location>
</feature>
<gene>
    <name evidence="6" type="ORF">NRP21_20625</name>
</gene>
<evidence type="ECO:0000256" key="1">
    <source>
        <dbReference type="ARBA" id="ARBA00010928"/>
    </source>
</evidence>
<comment type="similarity">
    <text evidence="1">Belongs to the Gfo/Idh/MocA family.</text>
</comment>
<dbReference type="Proteomes" id="UP001524642">
    <property type="component" value="Unassembled WGS sequence"/>
</dbReference>
<protein>
    <submittedName>
        <fullName evidence="6">Gfo/Idh/MocA family oxidoreductase</fullName>
    </submittedName>
</protein>
<dbReference type="PANTHER" id="PTHR22604">
    <property type="entry name" value="OXIDOREDUCTASES"/>
    <property type="match status" value="1"/>
</dbReference>
<accession>A0ABT1XBG2</accession>
<feature type="domain" description="GFO/IDH/MocA-like oxidoreductase" evidence="5">
    <location>
        <begin position="207"/>
        <end position="323"/>
    </location>
</feature>
<comment type="caution">
    <text evidence="6">The sequence shown here is derived from an EMBL/GenBank/DDBJ whole genome shotgun (WGS) entry which is preliminary data.</text>
</comment>
<keyword evidence="2" id="KW-0560">Oxidoreductase</keyword>
<dbReference type="InterPro" id="IPR055170">
    <property type="entry name" value="GFO_IDH_MocA-like_dom"/>
</dbReference>
<dbReference type="InterPro" id="IPR000683">
    <property type="entry name" value="Gfo/Idh/MocA-like_OxRdtase_N"/>
</dbReference>
<dbReference type="InterPro" id="IPR008354">
    <property type="entry name" value="Glc-Fru_OxRdtase_bac"/>
</dbReference>
<dbReference type="Gene3D" id="3.40.50.720">
    <property type="entry name" value="NAD(P)-binding Rossmann-like Domain"/>
    <property type="match status" value="1"/>
</dbReference>
<reference evidence="6 7" key="1">
    <citation type="submission" date="2022-06" db="EMBL/GenBank/DDBJ databases">
        <title>Roseomonas CN29.</title>
        <authorList>
            <person name="Cheng Y."/>
            <person name="He X."/>
        </authorList>
    </citation>
    <scope>NUCLEOTIDE SEQUENCE [LARGE SCALE GENOMIC DNA]</scope>
    <source>
        <strain evidence="6 7">CN29</strain>
    </source>
</reference>
<proteinExistence type="inferred from homology"/>
<dbReference type="SUPFAM" id="SSF55347">
    <property type="entry name" value="Glyceraldehyde-3-phosphate dehydrogenase-like, C-terminal domain"/>
    <property type="match status" value="1"/>
</dbReference>
<organism evidence="6 7">
    <name type="scientific">Roseomonas populi</name>
    <dbReference type="NCBI Taxonomy" id="3121582"/>
    <lineage>
        <taxon>Bacteria</taxon>
        <taxon>Pseudomonadati</taxon>
        <taxon>Pseudomonadota</taxon>
        <taxon>Alphaproteobacteria</taxon>
        <taxon>Acetobacterales</taxon>
        <taxon>Roseomonadaceae</taxon>
        <taxon>Roseomonas</taxon>
    </lineage>
</organism>
<keyword evidence="7" id="KW-1185">Reference proteome</keyword>
<dbReference type="Pfam" id="PF22725">
    <property type="entry name" value="GFO_IDH_MocA_C3"/>
    <property type="match status" value="1"/>
</dbReference>
<dbReference type="InterPro" id="IPR036291">
    <property type="entry name" value="NAD(P)-bd_dom_sf"/>
</dbReference>
<feature type="compositionally biased region" description="Low complexity" evidence="3">
    <location>
        <begin position="11"/>
        <end position="26"/>
    </location>
</feature>
<dbReference type="SUPFAM" id="SSF51735">
    <property type="entry name" value="NAD(P)-binding Rossmann-fold domains"/>
    <property type="match status" value="1"/>
</dbReference>
<dbReference type="Pfam" id="PF01408">
    <property type="entry name" value="GFO_IDH_MocA"/>
    <property type="match status" value="1"/>
</dbReference>
<dbReference type="RefSeq" id="WP_257718122.1">
    <property type="nucleotide sequence ID" value="NZ_JANJOU010000021.1"/>
</dbReference>